<dbReference type="Proteomes" id="UP001055811">
    <property type="component" value="Linkage Group LG03"/>
</dbReference>
<organism evidence="1 2">
    <name type="scientific">Cichorium intybus</name>
    <name type="common">Chicory</name>
    <dbReference type="NCBI Taxonomy" id="13427"/>
    <lineage>
        <taxon>Eukaryota</taxon>
        <taxon>Viridiplantae</taxon>
        <taxon>Streptophyta</taxon>
        <taxon>Embryophyta</taxon>
        <taxon>Tracheophyta</taxon>
        <taxon>Spermatophyta</taxon>
        <taxon>Magnoliopsida</taxon>
        <taxon>eudicotyledons</taxon>
        <taxon>Gunneridae</taxon>
        <taxon>Pentapetalae</taxon>
        <taxon>asterids</taxon>
        <taxon>campanulids</taxon>
        <taxon>Asterales</taxon>
        <taxon>Asteraceae</taxon>
        <taxon>Cichorioideae</taxon>
        <taxon>Cichorieae</taxon>
        <taxon>Cichoriinae</taxon>
        <taxon>Cichorium</taxon>
    </lineage>
</organism>
<dbReference type="EMBL" id="CM042011">
    <property type="protein sequence ID" value="KAI3763802.1"/>
    <property type="molecule type" value="Genomic_DNA"/>
</dbReference>
<evidence type="ECO:0000313" key="2">
    <source>
        <dbReference type="Proteomes" id="UP001055811"/>
    </source>
</evidence>
<reference evidence="2" key="1">
    <citation type="journal article" date="2022" name="Mol. Ecol. Resour.">
        <title>The genomes of chicory, endive, great burdock and yacon provide insights into Asteraceae palaeo-polyploidization history and plant inulin production.</title>
        <authorList>
            <person name="Fan W."/>
            <person name="Wang S."/>
            <person name="Wang H."/>
            <person name="Wang A."/>
            <person name="Jiang F."/>
            <person name="Liu H."/>
            <person name="Zhao H."/>
            <person name="Xu D."/>
            <person name="Zhang Y."/>
        </authorList>
    </citation>
    <scope>NUCLEOTIDE SEQUENCE [LARGE SCALE GENOMIC DNA]</scope>
    <source>
        <strain evidence="2">cv. Punajuju</strain>
    </source>
</reference>
<sequence length="479" mass="52385">MERGLLLTGRDDNRDNRGLTWSVFGEEAKKFGYIAGPMVAVTLSQYLLQVISVMMVGHLGELALSSAAIAISISSVTGFSLIMGMASALETLCGQAYGAQQYKIFGTQTYTAIFSLLIVCIPLSIIWKNTGAILILIGQNPSISHEAGKFIAWLIPAIFAYAALQPLVRYFQMQSMLWPMLFSSTVALFLHIPLCWALVYKTTLANIGAAISMGITMWLNVIFLFFYMKYSPSCEKTRASISIEVVRGMKLFFSYAIPSAVMICLEWWSYEIIILLSGLLPNPELETSVLSVCLNTIATLYSIAFGFGAGISTRVSNELGAGNPRGARVAVYVVLIIAIIETSVLSTSVFFSRRVFGYIFTNEKEVIDYVTKIAPLLCLNIIMDSLQGTLSGVARGVGWQHLGAYINLAAFYLAGIPVAALLGFCTSLRGVGLWIGILVGAAIQLILLTTVTICTNYEKQAIKVRERLFEEESAVERLM</sequence>
<proteinExistence type="predicted"/>
<evidence type="ECO:0000313" key="1">
    <source>
        <dbReference type="EMBL" id="KAI3763802.1"/>
    </source>
</evidence>
<name>A0ACB9EY67_CICIN</name>
<reference evidence="1 2" key="2">
    <citation type="journal article" date="2022" name="Mol. Ecol. Resour.">
        <title>The genomes of chicory, endive, great burdock and yacon provide insights into Asteraceae paleo-polyploidization history and plant inulin production.</title>
        <authorList>
            <person name="Fan W."/>
            <person name="Wang S."/>
            <person name="Wang H."/>
            <person name="Wang A."/>
            <person name="Jiang F."/>
            <person name="Liu H."/>
            <person name="Zhao H."/>
            <person name="Xu D."/>
            <person name="Zhang Y."/>
        </authorList>
    </citation>
    <scope>NUCLEOTIDE SEQUENCE [LARGE SCALE GENOMIC DNA]</scope>
    <source>
        <strain evidence="2">cv. Punajuju</strain>
        <tissue evidence="1">Leaves</tissue>
    </source>
</reference>
<comment type="caution">
    <text evidence="1">The sequence shown here is derived from an EMBL/GenBank/DDBJ whole genome shotgun (WGS) entry which is preliminary data.</text>
</comment>
<gene>
    <name evidence="1" type="ORF">L2E82_13799</name>
</gene>
<keyword evidence="2" id="KW-1185">Reference proteome</keyword>
<protein>
    <submittedName>
        <fullName evidence="1">Uncharacterized protein</fullName>
    </submittedName>
</protein>
<accession>A0ACB9EY67</accession>